<sequence>MRTPTFLHLALACGDPLTLEHFYTKHFGFSRARVVSLGEEQIVFLKSGSLTLELFKARQPSPVLAPEGDGPWYPGWRHLAFSVDDVDATLAELGPDARVTLSPQDFDDFIAGWRSAWVADPEGNIIEISQGYVDEQPPPRPWPPIPSQLPSPESKDSQ</sequence>
<dbReference type="SUPFAM" id="SSF54593">
    <property type="entry name" value="Glyoxalase/Bleomycin resistance protein/Dihydroxybiphenyl dioxygenase"/>
    <property type="match status" value="1"/>
</dbReference>
<accession>A0ABX7NZQ1</accession>
<dbReference type="EMBL" id="CP071090">
    <property type="protein sequence ID" value="QSQ22894.1"/>
    <property type="molecule type" value="Genomic_DNA"/>
</dbReference>
<dbReference type="CDD" id="cd06587">
    <property type="entry name" value="VOC"/>
    <property type="match status" value="1"/>
</dbReference>
<dbReference type="InterPro" id="IPR029068">
    <property type="entry name" value="Glyas_Bleomycin-R_OHBP_Dase"/>
</dbReference>
<evidence type="ECO:0000313" key="3">
    <source>
        <dbReference type="EMBL" id="QSQ22894.1"/>
    </source>
</evidence>
<evidence type="ECO:0000313" key="4">
    <source>
        <dbReference type="Proteomes" id="UP000662747"/>
    </source>
</evidence>
<proteinExistence type="predicted"/>
<dbReference type="Gene3D" id="3.10.180.10">
    <property type="entry name" value="2,3-Dihydroxybiphenyl 1,2-Dioxygenase, domain 1"/>
    <property type="match status" value="1"/>
</dbReference>
<evidence type="ECO:0000259" key="2">
    <source>
        <dbReference type="PROSITE" id="PS51819"/>
    </source>
</evidence>
<name>A0ABX7NZQ1_9BACT</name>
<feature type="compositionally biased region" description="Pro residues" evidence="1">
    <location>
        <begin position="136"/>
        <end position="149"/>
    </location>
</feature>
<evidence type="ECO:0000256" key="1">
    <source>
        <dbReference type="SAM" id="MobiDB-lite"/>
    </source>
</evidence>
<feature type="domain" description="VOC" evidence="2">
    <location>
        <begin position="5"/>
        <end position="131"/>
    </location>
</feature>
<dbReference type="PROSITE" id="PS51819">
    <property type="entry name" value="VOC"/>
    <property type="match status" value="1"/>
</dbReference>
<dbReference type="InterPro" id="IPR004360">
    <property type="entry name" value="Glyas_Fos-R_dOase_dom"/>
</dbReference>
<keyword evidence="4" id="KW-1185">Reference proteome</keyword>
<feature type="region of interest" description="Disordered" evidence="1">
    <location>
        <begin position="130"/>
        <end position="158"/>
    </location>
</feature>
<dbReference type="InterPro" id="IPR037523">
    <property type="entry name" value="VOC_core"/>
</dbReference>
<gene>
    <name evidence="3" type="ORF">JY651_48695</name>
</gene>
<dbReference type="Pfam" id="PF00903">
    <property type="entry name" value="Glyoxalase"/>
    <property type="match status" value="1"/>
</dbReference>
<reference evidence="3 4" key="1">
    <citation type="submission" date="2021-02" db="EMBL/GenBank/DDBJ databases">
        <title>De Novo genome assembly of isolated myxobacteria.</title>
        <authorList>
            <person name="Stevens D.C."/>
        </authorList>
    </citation>
    <scope>NUCLEOTIDE SEQUENCE [LARGE SCALE GENOMIC DNA]</scope>
    <source>
        <strain evidence="4">SCPEA02</strain>
    </source>
</reference>
<organism evidence="3 4">
    <name type="scientific">Pyxidicoccus parkwayensis</name>
    <dbReference type="NCBI Taxonomy" id="2813578"/>
    <lineage>
        <taxon>Bacteria</taxon>
        <taxon>Pseudomonadati</taxon>
        <taxon>Myxococcota</taxon>
        <taxon>Myxococcia</taxon>
        <taxon>Myxococcales</taxon>
        <taxon>Cystobacterineae</taxon>
        <taxon>Myxococcaceae</taxon>
        <taxon>Pyxidicoccus</taxon>
    </lineage>
</organism>
<dbReference type="Proteomes" id="UP000662747">
    <property type="component" value="Chromosome"/>
</dbReference>
<dbReference type="RefSeq" id="WP_206724470.1">
    <property type="nucleotide sequence ID" value="NZ_CP071090.1"/>
</dbReference>
<protein>
    <submittedName>
        <fullName evidence="3">VOC family protein</fullName>
    </submittedName>
</protein>